<evidence type="ECO:0000259" key="4">
    <source>
        <dbReference type="Pfam" id="PF00326"/>
    </source>
</evidence>
<dbReference type="Pfam" id="PF07676">
    <property type="entry name" value="PD40"/>
    <property type="match status" value="2"/>
</dbReference>
<feature type="compositionally biased region" description="Acidic residues" evidence="3">
    <location>
        <begin position="94"/>
        <end position="114"/>
    </location>
</feature>
<evidence type="ECO:0000313" key="5">
    <source>
        <dbReference type="EMBL" id="SDJ75591.1"/>
    </source>
</evidence>
<keyword evidence="2" id="KW-0720">Serine protease</keyword>
<organism evidence="5 6">
    <name type="scientific">Halovenus aranensis</name>
    <dbReference type="NCBI Taxonomy" id="890420"/>
    <lineage>
        <taxon>Archaea</taxon>
        <taxon>Methanobacteriati</taxon>
        <taxon>Methanobacteriota</taxon>
        <taxon>Stenosarchaea group</taxon>
        <taxon>Halobacteria</taxon>
        <taxon>Halobacteriales</taxon>
        <taxon>Haloarculaceae</taxon>
        <taxon>Halovenus</taxon>
    </lineage>
</organism>
<dbReference type="PANTHER" id="PTHR42776:SF4">
    <property type="entry name" value="ACYLAMINO-ACID-RELEASING ENZYME"/>
    <property type="match status" value="1"/>
</dbReference>
<sequence length="688" mass="76288">MLAADALYDITRIRDAAVSPTGERVAFLTQEYDPDEEESVNSLWVAPTDGSREPHRLTRASDGSSPAWSPDGSMLAFVATRERDPDLRVGHNEDESDDPDETADAEGDTDEEDSAGAGDPKPQVWAFDMELGGDASQLTDHEEGVSAFDWGPDGDRLVVAARDPTEEEQAYLDQREDNGPIEVERLQHKYDGTGYLDEVTSYLFVVDVTSRETERIDEANDGGHGSPGGLQPAWGPGDRIAYVASHTEWPDDSYVTDIYTIDPAGEDRRKLTESDHAAASPVWSPDGEHLAFTARRPDNWYVPTELCVTDGTEFWTVTDGIDRTLGRVAPQWVDEETLVTLIGDEGQTRFLRCDREGGPERVYERQDSLETVGTMDLGGGTLVFQVSVPTAGADLFALGVDELTAGDAERTRLTGVNDEFLDDHQVPDCRRLRFEGARGDEVEGLLYYPDDFDPEDPDERGLILNIHGGPMTYDAPGFRFQNAYFTSRGYLVFRVNYHGSTSYGRAFCESLNGEWGIHEVTDLLAGVDELLDRGWADPDRLFPTGFSQGGVNTGYLVTQDDRWAAAAAEHGIYDLRSSFGTDDSQNWLEADFGLPWENPEAYDEASAITEVENVETPLLVTAGENDHRCPPSQSEQLYVSVRKQGIDAKLVIYPDEHHNVGDPDRAIHRLETLDSWFASYDPERESEK</sequence>
<feature type="region of interest" description="Disordered" evidence="3">
    <location>
        <begin position="30"/>
        <end position="123"/>
    </location>
</feature>
<protein>
    <submittedName>
        <fullName evidence="5">Dipeptidyl aminopeptidase/acylaminoacyl peptidase</fullName>
    </submittedName>
</protein>
<dbReference type="GO" id="GO:0004252">
    <property type="term" value="F:serine-type endopeptidase activity"/>
    <property type="evidence" value="ECO:0007669"/>
    <property type="project" value="TreeGrafter"/>
</dbReference>
<evidence type="ECO:0000256" key="3">
    <source>
        <dbReference type="SAM" id="MobiDB-lite"/>
    </source>
</evidence>
<dbReference type="EMBL" id="FNFC01000008">
    <property type="protein sequence ID" value="SDJ75591.1"/>
    <property type="molecule type" value="Genomic_DNA"/>
</dbReference>
<dbReference type="InterPro" id="IPR029058">
    <property type="entry name" value="AB_hydrolase_fold"/>
</dbReference>
<keyword evidence="6" id="KW-1185">Reference proteome</keyword>
<evidence type="ECO:0000256" key="2">
    <source>
        <dbReference type="ARBA" id="ARBA00022825"/>
    </source>
</evidence>
<dbReference type="Proteomes" id="UP000198856">
    <property type="component" value="Unassembled WGS sequence"/>
</dbReference>
<name>A0A1G8WBG8_9EURY</name>
<feature type="region of interest" description="Disordered" evidence="3">
    <location>
        <begin position="216"/>
        <end position="236"/>
    </location>
</feature>
<dbReference type="STRING" id="890420.SAMN05216226_108183"/>
<evidence type="ECO:0000313" key="6">
    <source>
        <dbReference type="Proteomes" id="UP000198856"/>
    </source>
</evidence>
<dbReference type="GO" id="GO:0006508">
    <property type="term" value="P:proteolysis"/>
    <property type="evidence" value="ECO:0007669"/>
    <property type="project" value="InterPro"/>
</dbReference>
<feature type="compositionally biased region" description="Basic and acidic residues" evidence="3">
    <location>
        <begin position="80"/>
        <end position="93"/>
    </location>
</feature>
<dbReference type="AlphaFoldDB" id="A0A1G8WBG8"/>
<dbReference type="InterPro" id="IPR001375">
    <property type="entry name" value="Peptidase_S9_cat"/>
</dbReference>
<dbReference type="Gene3D" id="2.120.10.30">
    <property type="entry name" value="TolB, C-terminal domain"/>
    <property type="match status" value="2"/>
</dbReference>
<keyword evidence="5" id="KW-0031">Aminopeptidase</keyword>
<accession>A0A1G8WBG8</accession>
<dbReference type="OrthoDB" id="25019at2157"/>
<gene>
    <name evidence="5" type="ORF">SAMN05216226_108183</name>
</gene>
<dbReference type="RefSeq" id="WP_092702528.1">
    <property type="nucleotide sequence ID" value="NZ_FNFC01000008.1"/>
</dbReference>
<reference evidence="5 6" key="1">
    <citation type="submission" date="2016-10" db="EMBL/GenBank/DDBJ databases">
        <authorList>
            <person name="de Groot N.N."/>
        </authorList>
    </citation>
    <scope>NUCLEOTIDE SEQUENCE [LARGE SCALE GENOMIC DNA]</scope>
    <source>
        <strain evidence="5 6">IBRC-M10015</strain>
    </source>
</reference>
<dbReference type="SUPFAM" id="SSF53474">
    <property type="entry name" value="alpha/beta-Hydrolases"/>
    <property type="match status" value="1"/>
</dbReference>
<dbReference type="PANTHER" id="PTHR42776">
    <property type="entry name" value="SERINE PEPTIDASE S9 FAMILY MEMBER"/>
    <property type="match status" value="1"/>
</dbReference>
<dbReference type="Pfam" id="PF00326">
    <property type="entry name" value="Peptidase_S9"/>
    <property type="match status" value="1"/>
</dbReference>
<dbReference type="GO" id="GO:0004177">
    <property type="term" value="F:aminopeptidase activity"/>
    <property type="evidence" value="ECO:0007669"/>
    <property type="project" value="UniProtKB-KW"/>
</dbReference>
<keyword evidence="1" id="KW-0378">Hydrolase</keyword>
<keyword evidence="5" id="KW-0645">Protease</keyword>
<feature type="domain" description="Peptidase S9 prolyl oligopeptidase catalytic" evidence="4">
    <location>
        <begin position="477"/>
        <end position="679"/>
    </location>
</feature>
<proteinExistence type="predicted"/>
<dbReference type="InterPro" id="IPR011042">
    <property type="entry name" value="6-blade_b-propeller_TolB-like"/>
</dbReference>
<evidence type="ECO:0000256" key="1">
    <source>
        <dbReference type="ARBA" id="ARBA00022801"/>
    </source>
</evidence>
<dbReference type="SUPFAM" id="SSF82171">
    <property type="entry name" value="DPP6 N-terminal domain-like"/>
    <property type="match status" value="1"/>
</dbReference>
<dbReference type="InterPro" id="IPR011659">
    <property type="entry name" value="WD40"/>
</dbReference>
<dbReference type="Gene3D" id="3.40.50.1820">
    <property type="entry name" value="alpha/beta hydrolase"/>
    <property type="match status" value="1"/>
</dbReference>